<evidence type="ECO:0000256" key="1">
    <source>
        <dbReference type="ARBA" id="ARBA00004418"/>
    </source>
</evidence>
<keyword evidence="5" id="KW-1185">Reference proteome</keyword>
<proteinExistence type="inferred from homology"/>
<dbReference type="Gene3D" id="3.10.105.10">
    <property type="entry name" value="Dipeptide-binding Protein, Domain 3"/>
    <property type="match status" value="1"/>
</dbReference>
<organism evidence="4 5">
    <name type="scientific">Belnapia arida</name>
    <dbReference type="NCBI Taxonomy" id="2804533"/>
    <lineage>
        <taxon>Bacteria</taxon>
        <taxon>Pseudomonadati</taxon>
        <taxon>Pseudomonadota</taxon>
        <taxon>Alphaproteobacteria</taxon>
        <taxon>Acetobacterales</taxon>
        <taxon>Roseomonadaceae</taxon>
        <taxon>Belnapia</taxon>
    </lineage>
</organism>
<dbReference type="Proteomes" id="UP000660885">
    <property type="component" value="Unassembled WGS sequence"/>
</dbReference>
<gene>
    <name evidence="4" type="ORF">JMJ56_18700</name>
</gene>
<dbReference type="PANTHER" id="PTHR30290:SF83">
    <property type="entry name" value="ABC TRANSPORTER SUBSTRATE-BINDING PROTEIN"/>
    <property type="match status" value="1"/>
</dbReference>
<reference evidence="4 5" key="1">
    <citation type="submission" date="2021-01" db="EMBL/GenBank/DDBJ databases">
        <title>Belnapia mucosa sp. nov. and Belnapia arida sp. nov., isolated from the Tabernas Desert (Almeria, Spain).</title>
        <authorList>
            <person name="Molina-Menor E."/>
            <person name="Vidal-Verdu A."/>
            <person name="Calonge A."/>
            <person name="Satari L."/>
            <person name="Pereto J."/>
            <person name="Porcar M."/>
        </authorList>
    </citation>
    <scope>NUCLEOTIDE SEQUENCE [LARGE SCALE GENOMIC DNA]</scope>
    <source>
        <strain evidence="4 5">T18</strain>
    </source>
</reference>
<dbReference type="CDD" id="cd08490">
    <property type="entry name" value="PBP2_NikA_DppA_OppA_like_3"/>
    <property type="match status" value="1"/>
</dbReference>
<dbReference type="Gene3D" id="3.40.190.10">
    <property type="entry name" value="Periplasmic binding protein-like II"/>
    <property type="match status" value="1"/>
</dbReference>
<feature type="domain" description="Solute-binding protein family 5" evidence="3">
    <location>
        <begin position="73"/>
        <end position="430"/>
    </location>
</feature>
<dbReference type="PIRSF" id="PIRSF002741">
    <property type="entry name" value="MppA"/>
    <property type="match status" value="1"/>
</dbReference>
<comment type="subcellular location">
    <subcellularLocation>
        <location evidence="1">Periplasm</location>
    </subcellularLocation>
</comment>
<comment type="similarity">
    <text evidence="2">Belongs to the bacterial solute-binding protein 5 family.</text>
</comment>
<dbReference type="Pfam" id="PF00496">
    <property type="entry name" value="SBP_bac_5"/>
    <property type="match status" value="1"/>
</dbReference>
<dbReference type="InterPro" id="IPR000914">
    <property type="entry name" value="SBP_5_dom"/>
</dbReference>
<accession>A0ABS1U669</accession>
<dbReference type="RefSeq" id="WP_202833294.1">
    <property type="nucleotide sequence ID" value="NZ_JAETWB010000010.1"/>
</dbReference>
<dbReference type="PANTHER" id="PTHR30290">
    <property type="entry name" value="PERIPLASMIC BINDING COMPONENT OF ABC TRANSPORTER"/>
    <property type="match status" value="1"/>
</dbReference>
<comment type="caution">
    <text evidence="4">The sequence shown here is derived from an EMBL/GenBank/DDBJ whole genome shotgun (WGS) entry which is preliminary data.</text>
</comment>
<dbReference type="InterPro" id="IPR030678">
    <property type="entry name" value="Peptide/Ni-bd"/>
</dbReference>
<sequence>MFRRSLGALGAATLVARPARSHAPATTRRPGERVLRVVAPFEFAGPDPARSGHVFARMGVGEMLLGADPEGRPVPMLAECWSTSPNGLLHRFVLRPGVRFHDGSPLTAEAAAESLRHAHAAASPFSRVPVAAIEATSDAVLIRLSRPFAPLPAVLANYASMILAPAAYDEAGRVRAVIGTGPFRVERFSPPLQLDVERFEGWWGPRPAIGRASYLVVSQGEARATMAESGHADLTMALQPVTVARLRRSPRLEVLTVPVPRTRILKLNAASPYFADQRVRQALSLAIDRQGIAAALVRNPAMAADQLFPPTLQDWHLPAPPPRRDLERARTLLAEAGWRPGQDGILVDAGRRRFACRCITYINWPELPPIATALQAQFRELGIDMSVAIGNSSDIPRGHRDGTLEMALMARNYALVPDPLATLLQDFQPGGGDWGAMGWSDPALDAALHALSAPAGDPTAARRQAAGILREALPVIPIAWSELGVAVSRDLAGVTVDPFETSYRLHDIAWLR</sequence>
<protein>
    <submittedName>
        <fullName evidence="4">ABC transporter substrate-binding protein</fullName>
    </submittedName>
</protein>
<dbReference type="EMBL" id="JAETWB010000010">
    <property type="protein sequence ID" value="MBL6080055.1"/>
    <property type="molecule type" value="Genomic_DNA"/>
</dbReference>
<evidence type="ECO:0000313" key="4">
    <source>
        <dbReference type="EMBL" id="MBL6080055.1"/>
    </source>
</evidence>
<evidence type="ECO:0000256" key="2">
    <source>
        <dbReference type="ARBA" id="ARBA00005695"/>
    </source>
</evidence>
<dbReference type="InterPro" id="IPR039424">
    <property type="entry name" value="SBP_5"/>
</dbReference>
<evidence type="ECO:0000313" key="5">
    <source>
        <dbReference type="Proteomes" id="UP000660885"/>
    </source>
</evidence>
<name>A0ABS1U669_9PROT</name>
<evidence type="ECO:0000259" key="3">
    <source>
        <dbReference type="Pfam" id="PF00496"/>
    </source>
</evidence>
<dbReference type="SUPFAM" id="SSF53850">
    <property type="entry name" value="Periplasmic binding protein-like II"/>
    <property type="match status" value="1"/>
</dbReference>